<organism evidence="1 2">
    <name type="scientific">Pseudomonas phage Phabio</name>
    <dbReference type="NCBI Taxonomy" id="2006668"/>
    <lineage>
        <taxon>Viruses</taxon>
        <taxon>Duplodnaviria</taxon>
        <taxon>Heunggongvirae</taxon>
        <taxon>Uroviricota</taxon>
        <taxon>Caudoviricetes</taxon>
        <taxon>Chimalliviridae</taxon>
        <taxon>Phabiovirus</taxon>
        <taxon>Phabiovirus phabio</taxon>
    </lineage>
</organism>
<sequence>MTDITELKRKHILYTLYVTITQAHASLTNPPLVKLFDDGIGVISNDERFRAMYVISEHADSIEVEEIDNIKNESLERLIYASTSLSPFLYNHKKFFAIL</sequence>
<name>A0A1Y0SZM0_9CAUD</name>
<protein>
    <submittedName>
        <fullName evidence="1">Uncharacterized protein</fullName>
    </submittedName>
</protein>
<keyword evidence="2" id="KW-1185">Reference proteome</keyword>
<evidence type="ECO:0000313" key="2">
    <source>
        <dbReference type="Proteomes" id="UP000225448"/>
    </source>
</evidence>
<dbReference type="EMBL" id="MF042360">
    <property type="protein sequence ID" value="ARV76678.1"/>
    <property type="molecule type" value="Genomic_DNA"/>
</dbReference>
<evidence type="ECO:0000313" key="1">
    <source>
        <dbReference type="EMBL" id="ARV76678.1"/>
    </source>
</evidence>
<dbReference type="Proteomes" id="UP000225448">
    <property type="component" value="Segment"/>
</dbReference>
<gene>
    <name evidence="1" type="ORF">PHABIO_47</name>
</gene>
<proteinExistence type="predicted"/>
<reference evidence="1 2" key="1">
    <citation type="submission" date="2017-05" db="EMBL/GenBank/DDBJ databases">
        <authorList>
            <person name="Song R."/>
            <person name="Chenine A.L."/>
            <person name="Ruprecht R.M."/>
        </authorList>
    </citation>
    <scope>NUCLEOTIDE SEQUENCE [LARGE SCALE GENOMIC DNA]</scope>
</reference>
<accession>A0A1Y0SZM0</accession>